<dbReference type="SUPFAM" id="SSF52218">
    <property type="entry name" value="Flavoproteins"/>
    <property type="match status" value="1"/>
</dbReference>
<comment type="caution">
    <text evidence="2">The sequence shown here is derived from an EMBL/GenBank/DDBJ whole genome shotgun (WGS) entry which is preliminary data.</text>
</comment>
<dbReference type="InterPro" id="IPR050712">
    <property type="entry name" value="NAD(P)H-dep_reductase"/>
</dbReference>
<proteinExistence type="predicted"/>
<keyword evidence="3" id="KW-1185">Reference proteome</keyword>
<evidence type="ECO:0000313" key="2">
    <source>
        <dbReference type="EMBL" id="NBJ27390.1"/>
    </source>
</evidence>
<feature type="domain" description="NADPH-dependent FMN reductase-like" evidence="1">
    <location>
        <begin position="3"/>
        <end position="147"/>
    </location>
</feature>
<reference evidence="2 3" key="1">
    <citation type="submission" date="2020-01" db="EMBL/GenBank/DDBJ databases">
        <title>Microvirga sp. nov., an arsenate reduction bacterium isolated from Tibet hotspring sediments.</title>
        <authorList>
            <person name="Yuan C.-G."/>
        </authorList>
    </citation>
    <scope>NUCLEOTIDE SEQUENCE [LARGE SCALE GENOMIC DNA]</scope>
    <source>
        <strain evidence="2 3">SYSU G3D203</strain>
    </source>
</reference>
<evidence type="ECO:0000313" key="3">
    <source>
        <dbReference type="Proteomes" id="UP000818323"/>
    </source>
</evidence>
<sequence length="198" mass="21803">MLKIGLIIGSTRPNRFADIPARWIAEGARQRTDLALTVLDLREQHLPLFDEPVPPARANGTYSRPEAETWRHKIGALDGFIATVAEYNHGPTAVLKNAFDSAFHEWKRKPVAFIGYGGVGGARAIEQLRGVAIELQMAPIKHEVNITMEPFLGIVQHGKALDDYPHLVRAREALLEDLAWWGSALKAARDGQQSAVAA</sequence>
<organism evidence="2 3">
    <name type="scientific">Microvirga arsenatis</name>
    <dbReference type="NCBI Taxonomy" id="2692265"/>
    <lineage>
        <taxon>Bacteria</taxon>
        <taxon>Pseudomonadati</taxon>
        <taxon>Pseudomonadota</taxon>
        <taxon>Alphaproteobacteria</taxon>
        <taxon>Hyphomicrobiales</taxon>
        <taxon>Methylobacteriaceae</taxon>
        <taxon>Microvirga</taxon>
    </lineage>
</organism>
<dbReference type="InterPro" id="IPR029039">
    <property type="entry name" value="Flavoprotein-like_sf"/>
</dbReference>
<dbReference type="InterPro" id="IPR005025">
    <property type="entry name" value="FMN_Rdtase-like_dom"/>
</dbReference>
<dbReference type="Pfam" id="PF03358">
    <property type="entry name" value="FMN_red"/>
    <property type="match status" value="1"/>
</dbReference>
<evidence type="ECO:0000259" key="1">
    <source>
        <dbReference type="Pfam" id="PF03358"/>
    </source>
</evidence>
<accession>A0ABW9Z4D1</accession>
<name>A0ABW9Z4D1_9HYPH</name>
<dbReference type="Proteomes" id="UP000818323">
    <property type="component" value="Unassembled WGS sequence"/>
</dbReference>
<gene>
    <name evidence="2" type="ORF">GR303_24125</name>
</gene>
<dbReference type="EMBL" id="JAAAXJ010000051">
    <property type="protein sequence ID" value="NBJ27390.1"/>
    <property type="molecule type" value="Genomic_DNA"/>
</dbReference>
<dbReference type="Gene3D" id="3.40.50.360">
    <property type="match status" value="1"/>
</dbReference>
<dbReference type="PANTHER" id="PTHR30543">
    <property type="entry name" value="CHROMATE REDUCTASE"/>
    <property type="match status" value="1"/>
</dbReference>
<protein>
    <submittedName>
        <fullName evidence="2">FMN reductase</fullName>
    </submittedName>
</protein>
<dbReference type="PANTHER" id="PTHR30543:SF21">
    <property type="entry name" value="NAD(P)H-DEPENDENT FMN REDUCTASE LOT6"/>
    <property type="match status" value="1"/>
</dbReference>